<reference evidence="3" key="1">
    <citation type="journal article" date="2019" name="Int. J. Syst. Evol. Microbiol.">
        <title>The Global Catalogue of Microorganisms (GCM) 10K type strain sequencing project: providing services to taxonomists for standard genome sequencing and annotation.</title>
        <authorList>
            <consortium name="The Broad Institute Genomics Platform"/>
            <consortium name="The Broad Institute Genome Sequencing Center for Infectious Disease"/>
            <person name="Wu L."/>
            <person name="Ma J."/>
        </authorList>
    </citation>
    <scope>NUCLEOTIDE SEQUENCE [LARGE SCALE GENOMIC DNA]</scope>
    <source>
        <strain evidence="3">NBRC 101365</strain>
    </source>
</reference>
<gene>
    <name evidence="2" type="ORF">GCM10007874_73040</name>
</gene>
<name>A0ABQ6D176_9HYPH</name>
<comment type="caution">
    <text evidence="2">The sequence shown here is derived from an EMBL/GenBank/DDBJ whole genome shotgun (WGS) entry which is preliminary data.</text>
</comment>
<evidence type="ECO:0000313" key="2">
    <source>
        <dbReference type="EMBL" id="GLS24282.1"/>
    </source>
</evidence>
<dbReference type="Pfam" id="PF01526">
    <property type="entry name" value="DDE_Tnp_Tn3"/>
    <property type="match status" value="1"/>
</dbReference>
<feature type="domain" description="Tn3 transposase DDE" evidence="1">
    <location>
        <begin position="37"/>
        <end position="251"/>
    </location>
</feature>
<dbReference type="Proteomes" id="UP001156882">
    <property type="component" value="Unassembled WGS sequence"/>
</dbReference>
<sequence length="255" mass="28231">MSKGKLKVSPIRDLTPEVAKDLGRLAYDALPRVKITDLLQEVDRWTGFSDCFTHQRSGRSTEDRPALLTAVLADGINLGLTRMAESCRGVTIRQLAWMHDWHVREETYTAALARIIDAHRELPLARLWGDGSTSSSDGQFFRAGGHGEAAGDVNAQHGNEPGVAFYTWISDQYGPNHTKVIAATASEAIHVLDGLLYHQTGLAVDEHFTDTGGATDHVFGLFHLMGYRFAPRLRDLKDRRLYLFPGDQPPAVLEP</sequence>
<evidence type="ECO:0000313" key="3">
    <source>
        <dbReference type="Proteomes" id="UP001156882"/>
    </source>
</evidence>
<dbReference type="InterPro" id="IPR002513">
    <property type="entry name" value="Tn3_Tnp_DDE_dom"/>
</dbReference>
<protein>
    <recommendedName>
        <fullName evidence="1">Tn3 transposase DDE domain-containing protein</fullName>
    </recommendedName>
</protein>
<dbReference type="EMBL" id="BSPC01000103">
    <property type="protein sequence ID" value="GLS24282.1"/>
    <property type="molecule type" value="Genomic_DNA"/>
</dbReference>
<evidence type="ECO:0000259" key="1">
    <source>
        <dbReference type="Pfam" id="PF01526"/>
    </source>
</evidence>
<organism evidence="2 3">
    <name type="scientific">Labrys miyagiensis</name>
    <dbReference type="NCBI Taxonomy" id="346912"/>
    <lineage>
        <taxon>Bacteria</taxon>
        <taxon>Pseudomonadati</taxon>
        <taxon>Pseudomonadota</taxon>
        <taxon>Alphaproteobacteria</taxon>
        <taxon>Hyphomicrobiales</taxon>
        <taxon>Xanthobacteraceae</taxon>
        <taxon>Labrys</taxon>
    </lineage>
</organism>
<accession>A0ABQ6D176</accession>
<proteinExistence type="predicted"/>
<keyword evidence="3" id="KW-1185">Reference proteome</keyword>